<feature type="domain" description="ACT" evidence="11">
    <location>
        <begin position="205"/>
        <end position="282"/>
    </location>
</feature>
<proteinExistence type="predicted"/>
<dbReference type="PIRSF" id="PIRSF001500">
    <property type="entry name" value="Chor_mut_pdt_Ppr"/>
    <property type="match status" value="1"/>
</dbReference>
<dbReference type="PROSITE" id="PS51671">
    <property type="entry name" value="ACT"/>
    <property type="match status" value="1"/>
</dbReference>
<keyword evidence="7 12" id="KW-0456">Lyase</keyword>
<dbReference type="NCBIfam" id="NF008865">
    <property type="entry name" value="PRK11898.1"/>
    <property type="match status" value="1"/>
</dbReference>
<evidence type="ECO:0000313" key="13">
    <source>
        <dbReference type="Proteomes" id="UP000017396"/>
    </source>
</evidence>
<dbReference type="Proteomes" id="UP000017396">
    <property type="component" value="Chromosome"/>
</dbReference>
<comment type="catalytic activity">
    <reaction evidence="8">
        <text>prephenate + H(+) = 3-phenylpyruvate + CO2 + H2O</text>
        <dbReference type="Rhea" id="RHEA:21648"/>
        <dbReference type="ChEBI" id="CHEBI:15377"/>
        <dbReference type="ChEBI" id="CHEBI:15378"/>
        <dbReference type="ChEBI" id="CHEBI:16526"/>
        <dbReference type="ChEBI" id="CHEBI:18005"/>
        <dbReference type="ChEBI" id="CHEBI:29934"/>
        <dbReference type="EC" id="4.2.1.51"/>
    </reaction>
</comment>
<dbReference type="EMBL" id="CP003587">
    <property type="protein sequence ID" value="AGY57653.1"/>
    <property type="molecule type" value="Genomic_DNA"/>
</dbReference>
<dbReference type="SUPFAM" id="SSF55021">
    <property type="entry name" value="ACT-like"/>
    <property type="match status" value="1"/>
</dbReference>
<dbReference type="eggNOG" id="COG0077">
    <property type="taxonomic scope" value="Bacteria"/>
</dbReference>
<evidence type="ECO:0000256" key="1">
    <source>
        <dbReference type="ARBA" id="ARBA00004741"/>
    </source>
</evidence>
<dbReference type="PANTHER" id="PTHR21022">
    <property type="entry name" value="PREPHENATE DEHYDRATASE P PROTEIN"/>
    <property type="match status" value="1"/>
</dbReference>
<evidence type="ECO:0000256" key="6">
    <source>
        <dbReference type="ARBA" id="ARBA00023222"/>
    </source>
</evidence>
<comment type="pathway">
    <text evidence="1">Amino-acid biosynthesis; L-phenylalanine biosynthesis; phenylpyruvate from prephenate: step 1/1.</text>
</comment>
<keyword evidence="5" id="KW-0057">Aromatic amino acid biosynthesis</keyword>
<sequence>MLTRCRAGCKIGLMVVRVAFLGPGGTYTEEAALAFLGEEAERLPHPSIQGTLRAAASGEADCAVVPVENAIEGTVSATLDTLWLYSSLQVRRALVLPVRHCLIGHQKGTAPIRTVYSHPQALAQCQGWLEEHLGAVQRVPTASTSEALRHLGPGSAAIASERAAQLHDLPVLQRQINDHPDNCTRFWLVSEQPFWAGLPSQCTSIAFGLRRNRPGILYEILAIFARAQINLAKIESRPTKKVIGEYLFFADLEGDSRSQTIAAALQEVQTLVAELKILGSYGIERVKAD</sequence>
<name>U5QFJ3_GLOK1</name>
<feature type="site" description="Essential for prephenate dehydratase activity" evidence="9">
    <location>
        <position position="184"/>
    </location>
</feature>
<dbReference type="AlphaFoldDB" id="U5QFJ3"/>
<dbReference type="CDD" id="cd04905">
    <property type="entry name" value="ACT_CM-PDT"/>
    <property type="match status" value="1"/>
</dbReference>
<dbReference type="GO" id="GO:0004664">
    <property type="term" value="F:prephenate dehydratase activity"/>
    <property type="evidence" value="ECO:0007669"/>
    <property type="project" value="UniProtKB-EC"/>
</dbReference>
<reference evidence="12 13" key="1">
    <citation type="journal article" date="2013" name="PLoS ONE">
        <title>Cultivation and Complete Genome Sequencing of Gloeobacter kilaueensis sp. nov., from a Lava Cave in Kilauea Caldera, Hawai'i.</title>
        <authorList>
            <person name="Saw J.H."/>
            <person name="Schatz M."/>
            <person name="Brown M.V."/>
            <person name="Kunkel D.D."/>
            <person name="Foster J.S."/>
            <person name="Shick H."/>
            <person name="Christensen S."/>
            <person name="Hou S."/>
            <person name="Wan X."/>
            <person name="Donachie S.P."/>
        </authorList>
    </citation>
    <scope>NUCLEOTIDE SEQUENCE [LARGE SCALE GENOMIC DNA]</scope>
    <source>
        <strain evidence="13">JS</strain>
    </source>
</reference>
<dbReference type="FunFam" id="3.40.190.10:FF:000034">
    <property type="entry name" value="Chorismate mutase/prephenate dehydratase"/>
    <property type="match status" value="1"/>
</dbReference>
<dbReference type="Gene3D" id="3.30.70.260">
    <property type="match status" value="1"/>
</dbReference>
<dbReference type="PANTHER" id="PTHR21022:SF19">
    <property type="entry name" value="PREPHENATE DEHYDRATASE-RELATED"/>
    <property type="match status" value="1"/>
</dbReference>
<dbReference type="Pfam" id="PF00800">
    <property type="entry name" value="PDT"/>
    <property type="match status" value="1"/>
</dbReference>
<dbReference type="GO" id="GO:0005737">
    <property type="term" value="C:cytoplasm"/>
    <property type="evidence" value="ECO:0007669"/>
    <property type="project" value="TreeGrafter"/>
</dbReference>
<evidence type="ECO:0000256" key="9">
    <source>
        <dbReference type="PIRSR" id="PIRSR001500-2"/>
    </source>
</evidence>
<protein>
    <recommendedName>
        <fullName evidence="3">Prephenate dehydratase</fullName>
        <ecNumber evidence="2">4.2.1.51</ecNumber>
    </recommendedName>
</protein>
<dbReference type="UniPathway" id="UPA00121">
    <property type="reaction ID" value="UER00345"/>
</dbReference>
<dbReference type="Gene3D" id="3.40.190.10">
    <property type="entry name" value="Periplasmic binding protein-like II"/>
    <property type="match status" value="2"/>
</dbReference>
<keyword evidence="6" id="KW-0584">Phenylalanine biosynthesis</keyword>
<dbReference type="STRING" id="1183438.GKIL_1407"/>
<dbReference type="PROSITE" id="PS51171">
    <property type="entry name" value="PREPHENATE_DEHYDR_3"/>
    <property type="match status" value="1"/>
</dbReference>
<evidence type="ECO:0000259" key="11">
    <source>
        <dbReference type="PROSITE" id="PS51671"/>
    </source>
</evidence>
<dbReference type="PATRIC" id="fig|1183438.3.peg.1385"/>
<evidence type="ECO:0000256" key="8">
    <source>
        <dbReference type="ARBA" id="ARBA00047848"/>
    </source>
</evidence>
<evidence type="ECO:0000256" key="5">
    <source>
        <dbReference type="ARBA" id="ARBA00023141"/>
    </source>
</evidence>
<dbReference type="InterPro" id="IPR002912">
    <property type="entry name" value="ACT_dom"/>
</dbReference>
<accession>U5QFJ3</accession>
<evidence type="ECO:0000256" key="7">
    <source>
        <dbReference type="ARBA" id="ARBA00023239"/>
    </source>
</evidence>
<evidence type="ECO:0000259" key="10">
    <source>
        <dbReference type="PROSITE" id="PS51171"/>
    </source>
</evidence>
<dbReference type="KEGG" id="glj:GKIL_1407"/>
<dbReference type="InterPro" id="IPR008242">
    <property type="entry name" value="Chor_mutase/pphenate_deHydtase"/>
</dbReference>
<gene>
    <name evidence="12" type="primary">pheA2</name>
    <name evidence="12" type="ORF">GKIL_1407</name>
</gene>
<evidence type="ECO:0000313" key="12">
    <source>
        <dbReference type="EMBL" id="AGY57653.1"/>
    </source>
</evidence>
<dbReference type="GO" id="GO:0009094">
    <property type="term" value="P:L-phenylalanine biosynthetic process"/>
    <property type="evidence" value="ECO:0007669"/>
    <property type="project" value="UniProtKB-UniPathway"/>
</dbReference>
<keyword evidence="13" id="KW-1185">Reference proteome</keyword>
<dbReference type="SUPFAM" id="SSF53850">
    <property type="entry name" value="Periplasmic binding protein-like II"/>
    <property type="match status" value="1"/>
</dbReference>
<dbReference type="InterPro" id="IPR001086">
    <property type="entry name" value="Preph_deHydtase"/>
</dbReference>
<dbReference type="HOGENOM" id="CLU_035008_0_2_3"/>
<organism evidence="12 13">
    <name type="scientific">Gloeobacter kilaueensis (strain ATCC BAA-2537 / CCAP 1431/1 / ULC 316 / JS1)</name>
    <dbReference type="NCBI Taxonomy" id="1183438"/>
    <lineage>
        <taxon>Bacteria</taxon>
        <taxon>Bacillati</taxon>
        <taxon>Cyanobacteriota</taxon>
        <taxon>Cyanophyceae</taxon>
        <taxon>Gloeobacterales</taxon>
        <taxon>Gloeobacteraceae</taxon>
        <taxon>Gloeobacter</taxon>
    </lineage>
</organism>
<feature type="domain" description="Prephenate dehydratase" evidence="10">
    <location>
        <begin position="17"/>
        <end position="191"/>
    </location>
</feature>
<dbReference type="Pfam" id="PF01842">
    <property type="entry name" value="ACT"/>
    <property type="match status" value="1"/>
</dbReference>
<evidence type="ECO:0000256" key="2">
    <source>
        <dbReference type="ARBA" id="ARBA00013147"/>
    </source>
</evidence>
<dbReference type="EC" id="4.2.1.51" evidence="2"/>
<keyword evidence="4" id="KW-0028">Amino-acid biosynthesis</keyword>
<evidence type="ECO:0000256" key="3">
    <source>
        <dbReference type="ARBA" id="ARBA00021872"/>
    </source>
</evidence>
<evidence type="ECO:0000256" key="4">
    <source>
        <dbReference type="ARBA" id="ARBA00022605"/>
    </source>
</evidence>
<dbReference type="CDD" id="cd13630">
    <property type="entry name" value="PBP2_PDT_1"/>
    <property type="match status" value="1"/>
</dbReference>
<dbReference type="InterPro" id="IPR045865">
    <property type="entry name" value="ACT-like_dom_sf"/>
</dbReference>